<dbReference type="EMBL" id="SHKW01000001">
    <property type="protein sequence ID" value="RZU41436.1"/>
    <property type="molecule type" value="Genomic_DNA"/>
</dbReference>
<dbReference type="GO" id="GO:0005829">
    <property type="term" value="C:cytosol"/>
    <property type="evidence" value="ECO:0007669"/>
    <property type="project" value="TreeGrafter"/>
</dbReference>
<comment type="caution">
    <text evidence="5">The sequence shown here is derived from an EMBL/GenBank/DDBJ whole genome shotgun (WGS) entry which is preliminary data.</text>
</comment>
<dbReference type="NCBIfam" id="TIGR00730">
    <property type="entry name" value="Rossman fold protein, TIGR00730 family"/>
    <property type="match status" value="1"/>
</dbReference>
<reference evidence="5 6" key="1">
    <citation type="submission" date="2019-02" db="EMBL/GenBank/DDBJ databases">
        <title>Genomic Encyclopedia of Archaeal and Bacterial Type Strains, Phase II (KMG-II): from individual species to whole genera.</title>
        <authorList>
            <person name="Goeker M."/>
        </authorList>
    </citation>
    <scope>NUCLEOTIDE SEQUENCE [LARGE SCALE GENOMIC DNA]</scope>
    <source>
        <strain evidence="5 6">DSM 18101</strain>
    </source>
</reference>
<gene>
    <name evidence="5" type="ORF">BDD14_2958</name>
</gene>
<sequence length="332" mass="37136">MDKPDQPDPLEEAPLAYENPGFLNSPDARILRIMAEYQEPLSRFRRERIQDTVVFFGSARFRALDVAAANFELLANTGSREPAPEQPASLEEVEHGKTTGQRLRLAGAAIEMAAYYEDARILAYKLATWAKSLPGPRHRFVVTSGGGPGIMEAANRGAYEAGAKTIGLNIKLPFEQQPNPYITPSLNFDFHYFFMRKYWFAYLAKALVIFPGGFGTLDEMFELLTLAQTNKLAKKITTIIYGSAYWKSVINLDVLAEKGAIAHDDLKLFRFVDTPEEAFEILKDDLTRNHLESAYERTAHERAHRSVTDPSIPPEPAPTAQDILGPDIATTR</sequence>
<dbReference type="PANTHER" id="PTHR43393:SF3">
    <property type="entry name" value="LYSINE DECARBOXYLASE-LIKE PROTEIN"/>
    <property type="match status" value="1"/>
</dbReference>
<dbReference type="RefSeq" id="WP_130419362.1">
    <property type="nucleotide sequence ID" value="NZ_SHKW01000001.1"/>
</dbReference>
<dbReference type="InterPro" id="IPR005269">
    <property type="entry name" value="LOG"/>
</dbReference>
<accession>A0A4V2G4M0</accession>
<keyword evidence="6" id="KW-1185">Reference proteome</keyword>
<comment type="catalytic activity">
    <reaction evidence="1">
        <text>AMP + H2O = D-ribose 5-phosphate + adenine</text>
        <dbReference type="Rhea" id="RHEA:20129"/>
        <dbReference type="ChEBI" id="CHEBI:15377"/>
        <dbReference type="ChEBI" id="CHEBI:16708"/>
        <dbReference type="ChEBI" id="CHEBI:78346"/>
        <dbReference type="ChEBI" id="CHEBI:456215"/>
        <dbReference type="EC" id="3.2.2.4"/>
    </reaction>
</comment>
<feature type="region of interest" description="Disordered" evidence="4">
    <location>
        <begin position="297"/>
        <end position="332"/>
    </location>
</feature>
<dbReference type="InterPro" id="IPR052341">
    <property type="entry name" value="LOG_family_nucleotidases"/>
</dbReference>
<dbReference type="GO" id="GO:0008714">
    <property type="term" value="F:AMP nucleosidase activity"/>
    <property type="evidence" value="ECO:0007669"/>
    <property type="project" value="UniProtKB-EC"/>
</dbReference>
<dbReference type="AlphaFoldDB" id="A0A4V2G4M0"/>
<organism evidence="5 6">
    <name type="scientific">Edaphobacter modestus</name>
    <dbReference type="NCBI Taxonomy" id="388466"/>
    <lineage>
        <taxon>Bacteria</taxon>
        <taxon>Pseudomonadati</taxon>
        <taxon>Acidobacteriota</taxon>
        <taxon>Terriglobia</taxon>
        <taxon>Terriglobales</taxon>
        <taxon>Acidobacteriaceae</taxon>
        <taxon>Edaphobacter</taxon>
    </lineage>
</organism>
<protein>
    <recommendedName>
        <fullName evidence="3">AMP nucleosidase</fullName>
        <ecNumber evidence="2">3.2.2.4</ecNumber>
    </recommendedName>
    <alternativeName>
        <fullName evidence="3">AMP nucleosidase</fullName>
    </alternativeName>
</protein>
<dbReference type="SUPFAM" id="SSF102405">
    <property type="entry name" value="MCP/YpsA-like"/>
    <property type="match status" value="1"/>
</dbReference>
<dbReference type="PANTHER" id="PTHR43393">
    <property type="entry name" value="CYTOKININ RIBOSIDE 5'-MONOPHOSPHATE PHOSPHORIBOHYDROLASE"/>
    <property type="match status" value="1"/>
</dbReference>
<dbReference type="EC" id="3.2.2.4" evidence="2"/>
<dbReference type="Pfam" id="PF03641">
    <property type="entry name" value="Lysine_decarbox"/>
    <property type="match status" value="1"/>
</dbReference>
<feature type="region of interest" description="Disordered" evidence="4">
    <location>
        <begin position="77"/>
        <end position="97"/>
    </location>
</feature>
<proteinExistence type="predicted"/>
<name>A0A4V2G4M0_9BACT</name>
<evidence type="ECO:0000256" key="3">
    <source>
        <dbReference type="ARBA" id="ARBA00031983"/>
    </source>
</evidence>
<dbReference type="OrthoDB" id="9801098at2"/>
<dbReference type="Gene3D" id="3.40.50.450">
    <property type="match status" value="1"/>
</dbReference>
<feature type="compositionally biased region" description="Basic and acidic residues" evidence="4">
    <location>
        <begin position="297"/>
        <end position="307"/>
    </location>
</feature>
<evidence type="ECO:0000313" key="5">
    <source>
        <dbReference type="EMBL" id="RZU41436.1"/>
    </source>
</evidence>
<dbReference type="Proteomes" id="UP000292958">
    <property type="component" value="Unassembled WGS sequence"/>
</dbReference>
<dbReference type="GO" id="GO:0009691">
    <property type="term" value="P:cytokinin biosynthetic process"/>
    <property type="evidence" value="ECO:0007669"/>
    <property type="project" value="InterPro"/>
</dbReference>
<evidence type="ECO:0000256" key="2">
    <source>
        <dbReference type="ARBA" id="ARBA00011985"/>
    </source>
</evidence>
<feature type="region of interest" description="Disordered" evidence="4">
    <location>
        <begin position="1"/>
        <end position="21"/>
    </location>
</feature>
<dbReference type="InterPro" id="IPR031100">
    <property type="entry name" value="LOG_fam"/>
</dbReference>
<evidence type="ECO:0000256" key="4">
    <source>
        <dbReference type="SAM" id="MobiDB-lite"/>
    </source>
</evidence>
<evidence type="ECO:0000313" key="6">
    <source>
        <dbReference type="Proteomes" id="UP000292958"/>
    </source>
</evidence>
<evidence type="ECO:0000256" key="1">
    <source>
        <dbReference type="ARBA" id="ARBA00000274"/>
    </source>
</evidence>